<evidence type="ECO:0000313" key="2">
    <source>
        <dbReference type="Proteomes" id="UP001153678"/>
    </source>
</evidence>
<dbReference type="InterPro" id="IPR032675">
    <property type="entry name" value="LRR_dom_sf"/>
</dbReference>
<comment type="caution">
    <text evidence="1">The sequence shown here is derived from an EMBL/GenBank/DDBJ whole genome shotgun (WGS) entry which is preliminary data.</text>
</comment>
<organism evidence="1 2">
    <name type="scientific">Funneliformis geosporum</name>
    <dbReference type="NCBI Taxonomy" id="1117311"/>
    <lineage>
        <taxon>Eukaryota</taxon>
        <taxon>Fungi</taxon>
        <taxon>Fungi incertae sedis</taxon>
        <taxon>Mucoromycota</taxon>
        <taxon>Glomeromycotina</taxon>
        <taxon>Glomeromycetes</taxon>
        <taxon>Glomerales</taxon>
        <taxon>Glomeraceae</taxon>
        <taxon>Funneliformis</taxon>
    </lineage>
</organism>
<dbReference type="OrthoDB" id="550575at2759"/>
<reference evidence="1" key="1">
    <citation type="submission" date="2022-08" db="EMBL/GenBank/DDBJ databases">
        <authorList>
            <person name="Kallberg Y."/>
            <person name="Tangrot J."/>
            <person name="Rosling A."/>
        </authorList>
    </citation>
    <scope>NUCLEOTIDE SEQUENCE</scope>
    <source>
        <strain evidence="1">Wild A</strain>
    </source>
</reference>
<dbReference type="EMBL" id="CAMKVN010005635">
    <property type="protein sequence ID" value="CAI2189143.1"/>
    <property type="molecule type" value="Genomic_DNA"/>
</dbReference>
<protein>
    <submittedName>
        <fullName evidence="1">5831_t:CDS:1</fullName>
    </submittedName>
</protein>
<dbReference type="Pfam" id="PF13516">
    <property type="entry name" value="LRR_6"/>
    <property type="match status" value="1"/>
</dbReference>
<dbReference type="Gene3D" id="3.80.10.10">
    <property type="entry name" value="Ribonuclease Inhibitor"/>
    <property type="match status" value="1"/>
</dbReference>
<evidence type="ECO:0000313" key="1">
    <source>
        <dbReference type="EMBL" id="CAI2189143.1"/>
    </source>
</evidence>
<dbReference type="SUPFAM" id="SSF52047">
    <property type="entry name" value="RNI-like"/>
    <property type="match status" value="1"/>
</dbReference>
<name>A0A9W4T3J2_9GLOM</name>
<sequence>MALQNDVLIIAIIKRSLNLRHIEISGNDIDDEITEALAHICHKLEYLELDGCSFVSELSI</sequence>
<gene>
    <name evidence="1" type="ORF">FWILDA_LOCUS13933</name>
</gene>
<proteinExistence type="predicted"/>
<accession>A0A9W4T3J2</accession>
<dbReference type="InterPro" id="IPR001611">
    <property type="entry name" value="Leu-rich_rpt"/>
</dbReference>
<dbReference type="Proteomes" id="UP001153678">
    <property type="component" value="Unassembled WGS sequence"/>
</dbReference>
<feature type="non-terminal residue" evidence="1">
    <location>
        <position position="60"/>
    </location>
</feature>
<dbReference type="AlphaFoldDB" id="A0A9W4T3J2"/>
<keyword evidence="2" id="KW-1185">Reference proteome</keyword>